<protein>
    <submittedName>
        <fullName evidence="1">Uncharacterized protein</fullName>
    </submittedName>
</protein>
<evidence type="ECO:0000313" key="2">
    <source>
        <dbReference type="Proteomes" id="UP000828412"/>
    </source>
</evidence>
<reference evidence="1 2" key="1">
    <citation type="submission" date="2021-08" db="EMBL/GenBank/DDBJ databases">
        <authorList>
            <person name="DeCurzio J.M.K."/>
            <person name="Krukonis G.P."/>
            <person name="Delesalle V.A."/>
        </authorList>
    </citation>
    <scope>NUCLEOTIDE SEQUENCE [LARGE SCALE GENOMIC DNA]</scope>
</reference>
<name>A0AAE8XEA1_9CAUD</name>
<organism evidence="1 2">
    <name type="scientific">Pseudomonas phage M5.1</name>
    <dbReference type="NCBI Taxonomy" id="2873460"/>
    <lineage>
        <taxon>Viruses</taxon>
        <taxon>Duplodnaviria</taxon>
        <taxon>Heunggongvirae</taxon>
        <taxon>Uroviricota</taxon>
        <taxon>Caudoviricetes</taxon>
        <taxon>Vandenendeviridae</taxon>
        <taxon>Gorskivirinae</taxon>
        <taxon>Kremarvirus</taxon>
        <taxon>Kremarvirus M51</taxon>
    </lineage>
</organism>
<evidence type="ECO:0000313" key="1">
    <source>
        <dbReference type="EMBL" id="UAV89750.1"/>
    </source>
</evidence>
<dbReference type="Proteomes" id="UP000828412">
    <property type="component" value="Segment"/>
</dbReference>
<accession>A0AAE8XEA1</accession>
<dbReference type="RefSeq" id="YP_010766702.1">
    <property type="nucleotide sequence ID" value="NC_073680.1"/>
</dbReference>
<dbReference type="GeneID" id="80266399"/>
<proteinExistence type="predicted"/>
<sequence length="64" mass="7759">MADYNTPDAIEAYYATEQIRILKVKLADFKESLRVCTIPSRRKWLEARIDELRLAMFERTKMWY</sequence>
<gene>
    <name evidence="1" type="primary">169</name>
    <name evidence="1" type="ORF">M51_169</name>
</gene>
<dbReference type="KEGG" id="vg:80266399"/>
<keyword evidence="2" id="KW-1185">Reference proteome</keyword>
<dbReference type="EMBL" id="MZ826350">
    <property type="protein sequence ID" value="UAV89750.1"/>
    <property type="molecule type" value="Genomic_DNA"/>
</dbReference>